<evidence type="ECO:0000313" key="5">
    <source>
        <dbReference type="Proteomes" id="UP001165160"/>
    </source>
</evidence>
<sequence length="697" mass="76540">MGCANSKPPAAEEEGVGEVSTSPMAEARGHEDVEVTGIDSGDDTTSPGDDGEGGKEEGEEGEEEDSVKPLIESTQKDLSTLLGMIELKNKLNSIAETHLPKGDMSKEHFKSFKSVGEQESEAKDLDELYAEAETAMTEFAELMRKVTVESGIDPDAYPLVEGERISKDGLERKGLTVAPLKARERAAMKINKVCDGNFKRVLDFVRCSIIAETEGQLVGVLERMLKLKVVVRLVNRFKNPVQTGIREVIMNVRVGGHLCEVQLHLAPIFKEKAAMHIFHEDFCEMLSWSSEPYGELFKRVEAIGSVGTGTGEGEGSVAKGVRDLLEEGNLERLRALADIVGREKGIGDVSCEEPLRRKIMEVLESAGVRVRRGKKKKLELLKAYFDLAYASSGIENWVESERYYKQAKEGYDEELGPGSERAIEASCSLIVASEISDEEMIGQLWDLVERAEEALGMESSVTLDTLNSLGVKLDDNGETEAARGILERCWEGQESALGEYHEDTLATAGNLSIVYKKLGDEEKAAEFLERSLQTMSREEREKLDRARAAAAAAAASIKTDQEKAAALAAAKLKKEEEKAKKEAEDLEVKNKFKRTALQKAASAAHLDDSVDAGAGAGAGTGTVEKWKAKAGGKVKAKEKEETMTAEAAPRSGEELRDSAKKRIKWARAFSDDYNREYYINKETQEAVWEKPADFHEE</sequence>
<proteinExistence type="predicted"/>
<dbReference type="Proteomes" id="UP001165160">
    <property type="component" value="Unassembled WGS sequence"/>
</dbReference>
<dbReference type="AlphaFoldDB" id="A0A9W7EWT6"/>
<dbReference type="CDD" id="cd00201">
    <property type="entry name" value="WW"/>
    <property type="match status" value="1"/>
</dbReference>
<evidence type="ECO:0000256" key="1">
    <source>
        <dbReference type="SAM" id="Coils"/>
    </source>
</evidence>
<dbReference type="InterPro" id="IPR011990">
    <property type="entry name" value="TPR-like_helical_dom_sf"/>
</dbReference>
<feature type="region of interest" description="Disordered" evidence="2">
    <location>
        <begin position="628"/>
        <end position="657"/>
    </location>
</feature>
<dbReference type="Gene3D" id="1.25.40.10">
    <property type="entry name" value="Tetratricopeptide repeat domain"/>
    <property type="match status" value="1"/>
</dbReference>
<name>A0A9W7EWT6_9STRA</name>
<dbReference type="Pfam" id="PF00397">
    <property type="entry name" value="WW"/>
    <property type="match status" value="1"/>
</dbReference>
<dbReference type="InterPro" id="IPR001202">
    <property type="entry name" value="WW_dom"/>
</dbReference>
<evidence type="ECO:0000259" key="3">
    <source>
        <dbReference type="PROSITE" id="PS50020"/>
    </source>
</evidence>
<evidence type="ECO:0000256" key="2">
    <source>
        <dbReference type="SAM" id="MobiDB-lite"/>
    </source>
</evidence>
<feature type="coiled-coil region" evidence="1">
    <location>
        <begin position="518"/>
        <end position="596"/>
    </location>
</feature>
<accession>A0A9W7EWT6</accession>
<dbReference type="PROSITE" id="PS50020">
    <property type="entry name" value="WW_DOMAIN_2"/>
    <property type="match status" value="1"/>
</dbReference>
<reference evidence="5" key="1">
    <citation type="journal article" date="2023" name="Commun. Biol.">
        <title>Genome analysis of Parmales, the sister group of diatoms, reveals the evolutionary specialization of diatoms from phago-mixotrophs to photoautotrophs.</title>
        <authorList>
            <person name="Ban H."/>
            <person name="Sato S."/>
            <person name="Yoshikawa S."/>
            <person name="Yamada K."/>
            <person name="Nakamura Y."/>
            <person name="Ichinomiya M."/>
            <person name="Sato N."/>
            <person name="Blanc-Mathieu R."/>
            <person name="Endo H."/>
            <person name="Kuwata A."/>
            <person name="Ogata H."/>
        </authorList>
    </citation>
    <scope>NUCLEOTIDE SEQUENCE [LARGE SCALE GENOMIC DNA]</scope>
    <source>
        <strain evidence="5">NIES 3699</strain>
    </source>
</reference>
<keyword evidence="1" id="KW-0175">Coiled coil</keyword>
<organism evidence="4 5">
    <name type="scientific">Triparma verrucosa</name>
    <dbReference type="NCBI Taxonomy" id="1606542"/>
    <lineage>
        <taxon>Eukaryota</taxon>
        <taxon>Sar</taxon>
        <taxon>Stramenopiles</taxon>
        <taxon>Ochrophyta</taxon>
        <taxon>Bolidophyceae</taxon>
        <taxon>Parmales</taxon>
        <taxon>Triparmaceae</taxon>
        <taxon>Triparma</taxon>
    </lineage>
</organism>
<dbReference type="SMART" id="SM00456">
    <property type="entry name" value="WW"/>
    <property type="match status" value="1"/>
</dbReference>
<evidence type="ECO:0000313" key="4">
    <source>
        <dbReference type="EMBL" id="GMH93170.1"/>
    </source>
</evidence>
<feature type="domain" description="WW" evidence="3">
    <location>
        <begin position="665"/>
        <end position="693"/>
    </location>
</feature>
<feature type="region of interest" description="Disordered" evidence="2">
    <location>
        <begin position="1"/>
        <end position="71"/>
    </location>
</feature>
<dbReference type="EMBL" id="BRXX01000135">
    <property type="protein sequence ID" value="GMH93170.1"/>
    <property type="molecule type" value="Genomic_DNA"/>
</dbReference>
<feature type="coiled-coil region" evidence="1">
    <location>
        <begin position="115"/>
        <end position="145"/>
    </location>
</feature>
<dbReference type="SUPFAM" id="SSF48452">
    <property type="entry name" value="TPR-like"/>
    <property type="match status" value="1"/>
</dbReference>
<comment type="caution">
    <text evidence="4">The sequence shown here is derived from an EMBL/GenBank/DDBJ whole genome shotgun (WGS) entry which is preliminary data.</text>
</comment>
<gene>
    <name evidence="4" type="ORF">TrVE_jg8499</name>
</gene>
<keyword evidence="5" id="KW-1185">Reference proteome</keyword>
<feature type="compositionally biased region" description="Low complexity" evidence="2">
    <location>
        <begin position="36"/>
        <end position="48"/>
    </location>
</feature>
<protein>
    <recommendedName>
        <fullName evidence="3">WW domain-containing protein</fullName>
    </recommendedName>
</protein>
<dbReference type="Gene3D" id="2.20.70.10">
    <property type="match status" value="1"/>
</dbReference>
<dbReference type="Pfam" id="PF13424">
    <property type="entry name" value="TPR_12"/>
    <property type="match status" value="1"/>
</dbReference>